<comment type="caution">
    <text evidence="3">The sequence shown here is derived from an EMBL/GenBank/DDBJ whole genome shotgun (WGS) entry which is preliminary data.</text>
</comment>
<organism evidence="3 4">
    <name type="scientific">Acetivibrio ethanolgignens</name>
    <dbReference type="NCBI Taxonomy" id="290052"/>
    <lineage>
        <taxon>Bacteria</taxon>
        <taxon>Bacillati</taxon>
        <taxon>Bacillota</taxon>
        <taxon>Clostridia</taxon>
        <taxon>Eubacteriales</taxon>
        <taxon>Oscillospiraceae</taxon>
        <taxon>Acetivibrio</taxon>
    </lineage>
</organism>
<dbReference type="AlphaFoldDB" id="A0A0V8QF62"/>
<dbReference type="STRING" id="290052.ASU35_09685"/>
<evidence type="ECO:0000313" key="3">
    <source>
        <dbReference type="EMBL" id="KSV59261.1"/>
    </source>
</evidence>
<keyword evidence="1" id="KW-0812">Transmembrane</keyword>
<dbReference type="Proteomes" id="UP000054874">
    <property type="component" value="Unassembled WGS sequence"/>
</dbReference>
<evidence type="ECO:0000313" key="4">
    <source>
        <dbReference type="Proteomes" id="UP000054874"/>
    </source>
</evidence>
<name>A0A0V8QF62_9FIRM</name>
<proteinExistence type="predicted"/>
<keyword evidence="4" id="KW-1185">Reference proteome</keyword>
<protein>
    <recommendedName>
        <fullName evidence="2">Bypass of forespore C C-terminal domain-containing protein</fullName>
    </recommendedName>
</protein>
<keyword evidence="1" id="KW-1133">Transmembrane helix</keyword>
<evidence type="ECO:0000256" key="1">
    <source>
        <dbReference type="SAM" id="Phobius"/>
    </source>
</evidence>
<gene>
    <name evidence="3" type="ORF">ASU35_09685</name>
</gene>
<dbReference type="InterPro" id="IPR015050">
    <property type="entry name" value="BofC_C"/>
</dbReference>
<dbReference type="EMBL" id="LNAM01000149">
    <property type="protein sequence ID" value="KSV59261.1"/>
    <property type="molecule type" value="Genomic_DNA"/>
</dbReference>
<dbReference type="Pfam" id="PF08955">
    <property type="entry name" value="BofC_C"/>
    <property type="match status" value="1"/>
</dbReference>
<reference evidence="3 4" key="1">
    <citation type="submission" date="2015-11" db="EMBL/GenBank/DDBJ databases">
        <title>Butyribacter intestini gen. nov., sp. nov., a butyric acid-producing bacterium of the family Lachnospiraceae isolated from the human faeces.</title>
        <authorList>
            <person name="Zou Y."/>
            <person name="Xue W."/>
            <person name="Luo G."/>
            <person name="Lv M."/>
        </authorList>
    </citation>
    <scope>NUCLEOTIDE SEQUENCE [LARGE SCALE GENOMIC DNA]</scope>
    <source>
        <strain evidence="3 4">ACET-33324</strain>
    </source>
</reference>
<feature type="transmembrane region" description="Helical" evidence="1">
    <location>
        <begin position="6"/>
        <end position="24"/>
    </location>
</feature>
<feature type="domain" description="Bypass of forespore C C-terminal" evidence="2">
    <location>
        <begin position="141"/>
        <end position="199"/>
    </location>
</feature>
<dbReference type="OrthoDB" id="1912898at2"/>
<evidence type="ECO:0000259" key="2">
    <source>
        <dbReference type="Pfam" id="PF08955"/>
    </source>
</evidence>
<keyword evidence="1" id="KW-0472">Membrane</keyword>
<accession>A0A0V8QF62</accession>
<dbReference type="RefSeq" id="WP_058352491.1">
    <property type="nucleotide sequence ID" value="NZ_CABMMD010000149.1"/>
</dbReference>
<sequence length="200" mass="23416">MKRIVFYVFSFFLAVGVLTGAYYYSYQKAAKHARENTNIIEAEQIKEADTRKQDIVWPDTECVLEIYDKGTGQQVKGKLFDREDILGKNREELIEYLSAYMEELPLEEFQKGLLSYELLSFSADRIVLRKTYDSGQVGYEYYIAVFDNEVVVYYSDKKTVYEYTGISVTNLPEIELRKLNYGIYVKNQEELYGILENYSS</sequence>